<evidence type="ECO:0008006" key="5">
    <source>
        <dbReference type="Google" id="ProtNLM"/>
    </source>
</evidence>
<gene>
    <name evidence="3" type="ORF">Hs30E_04220</name>
</gene>
<dbReference type="AlphaFoldDB" id="A0A6A0BBM5"/>
<dbReference type="EMBL" id="BLLI01000007">
    <property type="protein sequence ID" value="GFH41871.1"/>
    <property type="molecule type" value="Genomic_DNA"/>
</dbReference>
<dbReference type="RefSeq" id="WP_172207612.1">
    <property type="nucleotide sequence ID" value="NZ_BLLI01000007.1"/>
</dbReference>
<protein>
    <recommendedName>
        <fullName evidence="5">Gram-positive cocci surface proteins LPxTG domain-containing protein</fullName>
    </recommendedName>
</protein>
<keyword evidence="4" id="KW-1185">Reference proteome</keyword>
<dbReference type="Proteomes" id="UP000480303">
    <property type="component" value="Unassembled WGS sequence"/>
</dbReference>
<keyword evidence="2" id="KW-0732">Signal</keyword>
<feature type="chain" id="PRO_5038930729" description="Gram-positive cocci surface proteins LPxTG domain-containing protein" evidence="2">
    <location>
        <begin position="22"/>
        <end position="204"/>
    </location>
</feature>
<keyword evidence="1" id="KW-0472">Membrane</keyword>
<sequence length="204" mass="21705">MKLKKLLLAAVLALAVFIGLAVPTYADGAITETEHQIIEKLSAGITVGGKTFHVPGQHIARAENHLKGNELTDYQINSVLPSLDAITTLLEAQTIDVSGIDTLEDLIRAMPADVQAQLKNDHLSFIASILGLTITYGPEGISIIDNTATGKTTIPTPVASNNENVVKNTGSNYVPSILISLLTLFSVIVVYTLGKRKNYVSAAK</sequence>
<evidence type="ECO:0000256" key="1">
    <source>
        <dbReference type="SAM" id="Phobius"/>
    </source>
</evidence>
<evidence type="ECO:0000256" key="2">
    <source>
        <dbReference type="SAM" id="SignalP"/>
    </source>
</evidence>
<proteinExistence type="predicted"/>
<feature type="transmembrane region" description="Helical" evidence="1">
    <location>
        <begin position="173"/>
        <end position="194"/>
    </location>
</feature>
<accession>A0A6A0BBM5</accession>
<evidence type="ECO:0000313" key="3">
    <source>
        <dbReference type="EMBL" id="GFH41871.1"/>
    </source>
</evidence>
<evidence type="ECO:0000313" key="4">
    <source>
        <dbReference type="Proteomes" id="UP000480303"/>
    </source>
</evidence>
<organism evidence="3 4">
    <name type="scientific">Pseudolactococcus hodotermopsidis</name>
    <dbReference type="NCBI Taxonomy" id="2709157"/>
    <lineage>
        <taxon>Bacteria</taxon>
        <taxon>Bacillati</taxon>
        <taxon>Bacillota</taxon>
        <taxon>Bacilli</taxon>
        <taxon>Lactobacillales</taxon>
        <taxon>Streptococcaceae</taxon>
        <taxon>Pseudolactococcus</taxon>
    </lineage>
</organism>
<reference evidence="3 4" key="1">
    <citation type="submission" date="2020-02" db="EMBL/GenBank/DDBJ databases">
        <title>Draft genome sequence of Lactococcus sp. Hs30E4-3.</title>
        <authorList>
            <person name="Noda S."/>
            <person name="Yuki M."/>
            <person name="Ohkuma M."/>
        </authorList>
    </citation>
    <scope>NUCLEOTIDE SEQUENCE [LARGE SCALE GENOMIC DNA]</scope>
    <source>
        <strain evidence="3 4">Hs30E4-3</strain>
    </source>
</reference>
<comment type="caution">
    <text evidence="3">The sequence shown here is derived from an EMBL/GenBank/DDBJ whole genome shotgun (WGS) entry which is preliminary data.</text>
</comment>
<feature type="signal peptide" evidence="2">
    <location>
        <begin position="1"/>
        <end position="21"/>
    </location>
</feature>
<keyword evidence="1" id="KW-1133">Transmembrane helix</keyword>
<keyword evidence="1" id="KW-0812">Transmembrane</keyword>
<name>A0A6A0BBM5_9LACT</name>